<dbReference type="Proteomes" id="UP001160148">
    <property type="component" value="Unassembled WGS sequence"/>
</dbReference>
<organism evidence="2 3">
    <name type="scientific">Macrosiphum euphorbiae</name>
    <name type="common">potato aphid</name>
    <dbReference type="NCBI Taxonomy" id="13131"/>
    <lineage>
        <taxon>Eukaryota</taxon>
        <taxon>Metazoa</taxon>
        <taxon>Ecdysozoa</taxon>
        <taxon>Arthropoda</taxon>
        <taxon>Hexapoda</taxon>
        <taxon>Insecta</taxon>
        <taxon>Pterygota</taxon>
        <taxon>Neoptera</taxon>
        <taxon>Paraneoptera</taxon>
        <taxon>Hemiptera</taxon>
        <taxon>Sternorrhyncha</taxon>
        <taxon>Aphidomorpha</taxon>
        <taxon>Aphidoidea</taxon>
        <taxon>Aphididae</taxon>
        <taxon>Macrosiphini</taxon>
        <taxon>Macrosiphum</taxon>
    </lineage>
</organism>
<proteinExistence type="predicted"/>
<gene>
    <name evidence="2" type="ORF">MEUPH1_LOCUS7391</name>
</gene>
<evidence type="ECO:0000313" key="3">
    <source>
        <dbReference type="Proteomes" id="UP001160148"/>
    </source>
</evidence>
<evidence type="ECO:0000256" key="1">
    <source>
        <dbReference type="SAM" id="MobiDB-lite"/>
    </source>
</evidence>
<sequence length="81" mass="8992">MAQTSTPRYIGTILRLLPQKRQHMDDMGVRDATGQDGMMSRCVTVCAISDQPLWSSRAHSRICPRRGTPGSRMSSTRGKSI</sequence>
<name>A0AAV0W5D6_9HEMI</name>
<dbReference type="AlphaFoldDB" id="A0AAV0W5D6"/>
<feature type="compositionally biased region" description="Polar residues" evidence="1">
    <location>
        <begin position="71"/>
        <end position="81"/>
    </location>
</feature>
<evidence type="ECO:0000313" key="2">
    <source>
        <dbReference type="EMBL" id="CAI6350998.1"/>
    </source>
</evidence>
<accession>A0AAV0W5D6</accession>
<keyword evidence="3" id="KW-1185">Reference proteome</keyword>
<protein>
    <submittedName>
        <fullName evidence="2">Uncharacterized protein</fullName>
    </submittedName>
</protein>
<dbReference type="EMBL" id="CARXXK010000001">
    <property type="protein sequence ID" value="CAI6350998.1"/>
    <property type="molecule type" value="Genomic_DNA"/>
</dbReference>
<comment type="caution">
    <text evidence="2">The sequence shown here is derived from an EMBL/GenBank/DDBJ whole genome shotgun (WGS) entry which is preliminary data.</text>
</comment>
<reference evidence="2 3" key="1">
    <citation type="submission" date="2023-01" db="EMBL/GenBank/DDBJ databases">
        <authorList>
            <person name="Whitehead M."/>
        </authorList>
    </citation>
    <scope>NUCLEOTIDE SEQUENCE [LARGE SCALE GENOMIC DNA]</scope>
</reference>
<feature type="region of interest" description="Disordered" evidence="1">
    <location>
        <begin position="59"/>
        <end position="81"/>
    </location>
</feature>